<evidence type="ECO:0000313" key="2">
    <source>
        <dbReference type="Proteomes" id="UP000241222"/>
    </source>
</evidence>
<gene>
    <name evidence="1" type="ORF">C9I99_21710</name>
</gene>
<comment type="caution">
    <text evidence="1">The sequence shown here is derived from an EMBL/GenBank/DDBJ whole genome shotgun (WGS) entry which is preliminary data.</text>
</comment>
<dbReference type="AlphaFoldDB" id="A0A2T3ITW8"/>
<name>A0A2T3ITW8_9GAMM</name>
<accession>A0A2T3ITW8</accession>
<dbReference type="EMBL" id="PYMH01000013">
    <property type="protein sequence ID" value="PSU31804.1"/>
    <property type="molecule type" value="Genomic_DNA"/>
</dbReference>
<dbReference type="Proteomes" id="UP000241222">
    <property type="component" value="Unassembled WGS sequence"/>
</dbReference>
<proteinExistence type="predicted"/>
<protein>
    <submittedName>
        <fullName evidence="1">Uncharacterized protein</fullName>
    </submittedName>
</protein>
<keyword evidence="2" id="KW-1185">Reference proteome</keyword>
<evidence type="ECO:0000313" key="1">
    <source>
        <dbReference type="EMBL" id="PSU31804.1"/>
    </source>
</evidence>
<sequence length="62" mass="7394">MHNKSVTNIFFQLITRLTFPIYNAVVLRPRLKAMSPEERQQEFALMRKKVTEYQAKNPDIKL</sequence>
<reference evidence="1 2" key="1">
    <citation type="submission" date="2018-03" db="EMBL/GenBank/DDBJ databases">
        <title>Whole genome sequencing of Histamine producing bacteria.</title>
        <authorList>
            <person name="Butler K."/>
        </authorList>
    </citation>
    <scope>NUCLEOTIDE SEQUENCE [LARGE SCALE GENOMIC DNA]</scope>
    <source>
        <strain evidence="1 2">JCM 13586</strain>
    </source>
</reference>
<organism evidence="1 2">
    <name type="scientific">Photobacterium lutimaris</name>
    <dbReference type="NCBI Taxonomy" id="388278"/>
    <lineage>
        <taxon>Bacteria</taxon>
        <taxon>Pseudomonadati</taxon>
        <taxon>Pseudomonadota</taxon>
        <taxon>Gammaproteobacteria</taxon>
        <taxon>Vibrionales</taxon>
        <taxon>Vibrionaceae</taxon>
        <taxon>Photobacterium</taxon>
    </lineage>
</organism>